<proteinExistence type="predicted"/>
<dbReference type="InterPro" id="IPR045146">
    <property type="entry name" value="SF3A1"/>
</dbReference>
<dbReference type="InterPro" id="IPR035967">
    <property type="entry name" value="SWAP/Surp_sf"/>
</dbReference>
<feature type="compositionally biased region" description="Basic and acidic residues" evidence="7">
    <location>
        <begin position="105"/>
        <end position="116"/>
    </location>
</feature>
<dbReference type="GeneID" id="17295302"/>
<evidence type="ECO:0000256" key="4">
    <source>
        <dbReference type="ARBA" id="ARBA00022737"/>
    </source>
</evidence>
<dbReference type="FunFam" id="1.10.10.790:FF:000001">
    <property type="entry name" value="Splicing factor 3a, subunit 1"/>
    <property type="match status" value="1"/>
</dbReference>
<evidence type="ECO:0000256" key="3">
    <source>
        <dbReference type="ARBA" id="ARBA00022728"/>
    </source>
</evidence>
<reference evidence="11" key="2">
    <citation type="submission" date="2012-11" db="EMBL/GenBank/DDBJ databases">
        <authorList>
            <person name="Kuo A."/>
            <person name="Curtis B.A."/>
            <person name="Tanifuji G."/>
            <person name="Burki F."/>
            <person name="Gruber A."/>
            <person name="Irimia M."/>
            <person name="Maruyama S."/>
            <person name="Arias M.C."/>
            <person name="Ball S.G."/>
            <person name="Gile G.H."/>
            <person name="Hirakawa Y."/>
            <person name="Hopkins J.F."/>
            <person name="Rensing S.A."/>
            <person name="Schmutz J."/>
            <person name="Symeonidi A."/>
            <person name="Elias M."/>
            <person name="Eveleigh R.J."/>
            <person name="Herman E.K."/>
            <person name="Klute M.J."/>
            <person name="Nakayama T."/>
            <person name="Obornik M."/>
            <person name="Reyes-Prieto A."/>
            <person name="Armbrust E.V."/>
            <person name="Aves S.J."/>
            <person name="Beiko R.G."/>
            <person name="Coutinho P."/>
            <person name="Dacks J.B."/>
            <person name="Durnford D.G."/>
            <person name="Fast N.M."/>
            <person name="Green B.R."/>
            <person name="Grisdale C."/>
            <person name="Hempe F."/>
            <person name="Henrissat B."/>
            <person name="Hoppner M.P."/>
            <person name="Ishida K.-I."/>
            <person name="Kim E."/>
            <person name="Koreny L."/>
            <person name="Kroth P.G."/>
            <person name="Liu Y."/>
            <person name="Malik S.-B."/>
            <person name="Maier U.G."/>
            <person name="McRose D."/>
            <person name="Mock T."/>
            <person name="Neilson J.A."/>
            <person name="Onodera N.T."/>
            <person name="Poole A.M."/>
            <person name="Pritham E.J."/>
            <person name="Richards T.A."/>
            <person name="Rocap G."/>
            <person name="Roy S.W."/>
            <person name="Sarai C."/>
            <person name="Schaack S."/>
            <person name="Shirato S."/>
            <person name="Slamovits C.H."/>
            <person name="Spencer D.F."/>
            <person name="Suzuki S."/>
            <person name="Worden A.Z."/>
            <person name="Zauner S."/>
            <person name="Barry K."/>
            <person name="Bell C."/>
            <person name="Bharti A.K."/>
            <person name="Crow J.A."/>
            <person name="Grimwood J."/>
            <person name="Kramer R."/>
            <person name="Lindquist E."/>
            <person name="Lucas S."/>
            <person name="Salamov A."/>
            <person name="McFadden G.I."/>
            <person name="Lane C.E."/>
            <person name="Keeling P.J."/>
            <person name="Gray M.W."/>
            <person name="Grigoriev I.V."/>
            <person name="Archibald J.M."/>
        </authorList>
    </citation>
    <scope>NUCLEOTIDE SEQUENCE</scope>
    <source>
        <strain evidence="11">CCMP2712</strain>
    </source>
</reference>
<dbReference type="RefSeq" id="XP_005825562.1">
    <property type="nucleotide sequence ID" value="XM_005825505.1"/>
</dbReference>
<dbReference type="EMBL" id="JH993047">
    <property type="protein sequence ID" value="EKX38582.1"/>
    <property type="molecule type" value="Genomic_DNA"/>
</dbReference>
<feature type="non-terminal residue" evidence="9">
    <location>
        <position position="1"/>
    </location>
</feature>
<name>L1IR54_GUITC</name>
<dbReference type="SUPFAM" id="SSF109905">
    <property type="entry name" value="Surp module (SWAP domain)"/>
    <property type="match status" value="2"/>
</dbReference>
<dbReference type="InterPro" id="IPR000061">
    <property type="entry name" value="Surp"/>
</dbReference>
<dbReference type="GO" id="GO:0003723">
    <property type="term" value="F:RNA binding"/>
    <property type="evidence" value="ECO:0007669"/>
    <property type="project" value="InterPro"/>
</dbReference>
<dbReference type="Pfam" id="PF12230">
    <property type="entry name" value="PRP21_like_P"/>
    <property type="match status" value="1"/>
</dbReference>
<dbReference type="Pfam" id="PF01805">
    <property type="entry name" value="Surp"/>
    <property type="match status" value="2"/>
</dbReference>
<protein>
    <recommendedName>
        <fullName evidence="8">SURP motif domain-containing protein</fullName>
    </recommendedName>
</protein>
<feature type="non-terminal residue" evidence="9">
    <location>
        <position position="430"/>
    </location>
</feature>
<dbReference type="PROSITE" id="PS50128">
    <property type="entry name" value="SURP"/>
    <property type="match status" value="2"/>
</dbReference>
<reference evidence="9 11" key="1">
    <citation type="journal article" date="2012" name="Nature">
        <title>Algal genomes reveal evolutionary mosaicism and the fate of nucleomorphs.</title>
        <authorList>
            <consortium name="DOE Joint Genome Institute"/>
            <person name="Curtis B.A."/>
            <person name="Tanifuji G."/>
            <person name="Burki F."/>
            <person name="Gruber A."/>
            <person name="Irimia M."/>
            <person name="Maruyama S."/>
            <person name="Arias M.C."/>
            <person name="Ball S.G."/>
            <person name="Gile G.H."/>
            <person name="Hirakawa Y."/>
            <person name="Hopkins J.F."/>
            <person name="Kuo A."/>
            <person name="Rensing S.A."/>
            <person name="Schmutz J."/>
            <person name="Symeonidi A."/>
            <person name="Elias M."/>
            <person name="Eveleigh R.J."/>
            <person name="Herman E.K."/>
            <person name="Klute M.J."/>
            <person name="Nakayama T."/>
            <person name="Obornik M."/>
            <person name="Reyes-Prieto A."/>
            <person name="Armbrust E.V."/>
            <person name="Aves S.J."/>
            <person name="Beiko R.G."/>
            <person name="Coutinho P."/>
            <person name="Dacks J.B."/>
            <person name="Durnford D.G."/>
            <person name="Fast N.M."/>
            <person name="Green B.R."/>
            <person name="Grisdale C.J."/>
            <person name="Hempel F."/>
            <person name="Henrissat B."/>
            <person name="Hoppner M.P."/>
            <person name="Ishida K."/>
            <person name="Kim E."/>
            <person name="Koreny L."/>
            <person name="Kroth P.G."/>
            <person name="Liu Y."/>
            <person name="Malik S.B."/>
            <person name="Maier U.G."/>
            <person name="McRose D."/>
            <person name="Mock T."/>
            <person name="Neilson J.A."/>
            <person name="Onodera N.T."/>
            <person name="Poole A.M."/>
            <person name="Pritham E.J."/>
            <person name="Richards T.A."/>
            <person name="Rocap G."/>
            <person name="Roy S.W."/>
            <person name="Sarai C."/>
            <person name="Schaack S."/>
            <person name="Shirato S."/>
            <person name="Slamovits C.H."/>
            <person name="Spencer D.F."/>
            <person name="Suzuki S."/>
            <person name="Worden A.Z."/>
            <person name="Zauner S."/>
            <person name="Barry K."/>
            <person name="Bell C."/>
            <person name="Bharti A.K."/>
            <person name="Crow J.A."/>
            <person name="Grimwood J."/>
            <person name="Kramer R."/>
            <person name="Lindquist E."/>
            <person name="Lucas S."/>
            <person name="Salamov A."/>
            <person name="McFadden G.I."/>
            <person name="Lane C.E."/>
            <person name="Keeling P.J."/>
            <person name="Gray M.W."/>
            <person name="Grigoriev I.V."/>
            <person name="Archibald J.M."/>
        </authorList>
    </citation>
    <scope>NUCLEOTIDE SEQUENCE</scope>
    <source>
        <strain evidence="9 11">CCMP2712</strain>
    </source>
</reference>
<dbReference type="eggNOG" id="KOG0007">
    <property type="taxonomic scope" value="Eukaryota"/>
</dbReference>
<evidence type="ECO:0000256" key="5">
    <source>
        <dbReference type="ARBA" id="ARBA00023187"/>
    </source>
</evidence>
<keyword evidence="2" id="KW-0507">mRNA processing</keyword>
<dbReference type="EnsemblProtists" id="EKX38582">
    <property type="protein sequence ID" value="EKX38582"/>
    <property type="gene ID" value="GUITHDRAFT_41563"/>
</dbReference>
<dbReference type="AlphaFoldDB" id="L1IR54"/>
<dbReference type="FunFam" id="1.10.10.790:FF:000002">
    <property type="entry name" value="Splicing factor 3A subunit 1"/>
    <property type="match status" value="1"/>
</dbReference>
<dbReference type="Proteomes" id="UP000011087">
    <property type="component" value="Unassembled WGS sequence"/>
</dbReference>
<gene>
    <name evidence="9" type="ORF">GUITHDRAFT_41563</name>
</gene>
<dbReference type="GO" id="GO:0071004">
    <property type="term" value="C:U2-type prespliceosome"/>
    <property type="evidence" value="ECO:0007669"/>
    <property type="project" value="TreeGrafter"/>
</dbReference>
<dbReference type="HOGENOM" id="CLU_013259_0_1_1"/>
<dbReference type="Gene3D" id="1.10.10.790">
    <property type="entry name" value="Surp module"/>
    <property type="match status" value="2"/>
</dbReference>
<evidence type="ECO:0000313" key="10">
    <source>
        <dbReference type="EnsemblProtists" id="EKX38582"/>
    </source>
</evidence>
<evidence type="ECO:0000259" key="8">
    <source>
        <dbReference type="PROSITE" id="PS50128"/>
    </source>
</evidence>
<evidence type="ECO:0000313" key="11">
    <source>
        <dbReference type="Proteomes" id="UP000011087"/>
    </source>
</evidence>
<dbReference type="PANTHER" id="PTHR15316:SF1">
    <property type="entry name" value="SPLICING FACTOR 3A SUBUNIT 1"/>
    <property type="match status" value="1"/>
</dbReference>
<dbReference type="OrthoDB" id="447637at2759"/>
<feature type="domain" description="SURP motif" evidence="8">
    <location>
        <begin position="15"/>
        <end position="57"/>
    </location>
</feature>
<feature type="region of interest" description="Disordered" evidence="7">
    <location>
        <begin position="305"/>
        <end position="327"/>
    </location>
</feature>
<evidence type="ECO:0000256" key="6">
    <source>
        <dbReference type="ARBA" id="ARBA00023242"/>
    </source>
</evidence>
<comment type="subcellular location">
    <subcellularLocation>
        <location evidence="1">Nucleus</location>
    </subcellularLocation>
</comment>
<dbReference type="GO" id="GO:0045292">
    <property type="term" value="P:mRNA cis splicing, via spliceosome"/>
    <property type="evidence" value="ECO:0007669"/>
    <property type="project" value="InterPro"/>
</dbReference>
<keyword evidence="11" id="KW-1185">Reference proteome</keyword>
<reference evidence="10" key="3">
    <citation type="submission" date="2015-06" db="UniProtKB">
        <authorList>
            <consortium name="EnsemblProtists"/>
        </authorList>
    </citation>
    <scope>IDENTIFICATION</scope>
</reference>
<sequence length="430" mass="48067">KTIGIIVPPPDMKSIVDKTASFVAKNGPQFEQRILNNERNTTKFAFLQSTSPYYPYYQKKLAEARESSGPAAPEVASSKPEDNQAEGAGDKKEVSVTIEAKATIEKKQKRPLKEPPPDAYTVKPPDGLTIPSLDLDIIKLTAQYVALNGRSFLNGLLTRESRNPQFDFLKGHHYLFSYFTGLVEAYTKVVNPPEGIIEKLEKDAEDHVDVLERAFQKLDWEAHVEKQRQMTEDQAKREREIAATIDWHDFKVVEMIDFKDSEDADLPPPLSESELRALRLRAHTAIEPVKEKVVEEQADMEMDEGGDMDMEEDTSVAQPPPEEKPEQEILQQDLDGPMKIVKNYSKPAPSADGGKGSSAYMISPITGQQVPVAQMAEHMRIALLDPKWKEKSGIVKPGEKEDTLAAHVEVGQSLAKMAAKRKDIFGTDEE</sequence>
<feature type="domain" description="SURP motif" evidence="8">
    <location>
        <begin position="137"/>
        <end position="179"/>
    </location>
</feature>
<evidence type="ECO:0000256" key="7">
    <source>
        <dbReference type="SAM" id="MobiDB-lite"/>
    </source>
</evidence>
<evidence type="ECO:0000313" key="9">
    <source>
        <dbReference type="EMBL" id="EKX38582.1"/>
    </source>
</evidence>
<dbReference type="STRING" id="905079.L1IR54"/>
<evidence type="ECO:0000256" key="2">
    <source>
        <dbReference type="ARBA" id="ARBA00022664"/>
    </source>
</evidence>
<feature type="region of interest" description="Disordered" evidence="7">
    <location>
        <begin position="65"/>
        <end position="93"/>
    </location>
</feature>
<dbReference type="SMART" id="SM00648">
    <property type="entry name" value="SWAP"/>
    <property type="match status" value="2"/>
</dbReference>
<dbReference type="KEGG" id="gtt:GUITHDRAFT_41563"/>
<keyword evidence="5" id="KW-0508">mRNA splicing</keyword>
<dbReference type="PaxDb" id="55529-EKX38582"/>
<feature type="region of interest" description="Disordered" evidence="7">
    <location>
        <begin position="105"/>
        <end position="125"/>
    </location>
</feature>
<dbReference type="GO" id="GO:0071013">
    <property type="term" value="C:catalytic step 2 spliceosome"/>
    <property type="evidence" value="ECO:0007669"/>
    <property type="project" value="TreeGrafter"/>
</dbReference>
<keyword evidence="3" id="KW-0747">Spliceosome</keyword>
<dbReference type="GO" id="GO:0000381">
    <property type="term" value="P:regulation of alternative mRNA splicing, via spliceosome"/>
    <property type="evidence" value="ECO:0007669"/>
    <property type="project" value="TreeGrafter"/>
</dbReference>
<accession>L1IR54</accession>
<feature type="compositionally biased region" description="Acidic residues" evidence="7">
    <location>
        <begin position="305"/>
        <end position="314"/>
    </location>
</feature>
<keyword evidence="6" id="KW-0539">Nucleus</keyword>
<evidence type="ECO:0000256" key="1">
    <source>
        <dbReference type="ARBA" id="ARBA00004123"/>
    </source>
</evidence>
<dbReference type="GO" id="GO:0005686">
    <property type="term" value="C:U2 snRNP"/>
    <property type="evidence" value="ECO:0007669"/>
    <property type="project" value="UniProtKB-ARBA"/>
</dbReference>
<dbReference type="InterPro" id="IPR022030">
    <property type="entry name" value="SF3A1_dom"/>
</dbReference>
<dbReference type="PANTHER" id="PTHR15316">
    <property type="entry name" value="SPLICEOSOME ASSOCIATED PROTEIN 114/SWAP SPLICING FACTOR-RELATED"/>
    <property type="match status" value="1"/>
</dbReference>
<dbReference type="OMA" id="VKYQEQQ"/>
<keyword evidence="4" id="KW-0677">Repeat</keyword>
<organism evidence="9">
    <name type="scientific">Guillardia theta (strain CCMP2712)</name>
    <name type="common">Cryptophyte</name>
    <dbReference type="NCBI Taxonomy" id="905079"/>
    <lineage>
        <taxon>Eukaryota</taxon>
        <taxon>Cryptophyceae</taxon>
        <taxon>Pyrenomonadales</taxon>
        <taxon>Geminigeraceae</taxon>
        <taxon>Guillardia</taxon>
    </lineage>
</organism>